<dbReference type="Gene3D" id="3.30.70.340">
    <property type="entry name" value="Metallocarboxypeptidase-like"/>
    <property type="match status" value="1"/>
</dbReference>
<evidence type="ECO:0000256" key="4">
    <source>
        <dbReference type="ARBA" id="ARBA00022670"/>
    </source>
</evidence>
<reference evidence="15" key="1">
    <citation type="submission" date="2025-08" db="UniProtKB">
        <authorList>
            <consortium name="RefSeq"/>
        </authorList>
    </citation>
    <scope>IDENTIFICATION</scope>
    <source>
        <tissue evidence="15">Silk gland</tissue>
    </source>
</reference>
<evidence type="ECO:0000256" key="2">
    <source>
        <dbReference type="ARBA" id="ARBA00005988"/>
    </source>
</evidence>
<dbReference type="GO" id="GO:0008270">
    <property type="term" value="F:zinc ion binding"/>
    <property type="evidence" value="ECO:0007669"/>
    <property type="project" value="InterPro"/>
</dbReference>
<dbReference type="InterPro" id="IPR000834">
    <property type="entry name" value="Peptidase_M14"/>
</dbReference>
<dbReference type="SUPFAM" id="SSF53187">
    <property type="entry name" value="Zn-dependent exopeptidases"/>
    <property type="match status" value="1"/>
</dbReference>
<dbReference type="GO" id="GO:0004181">
    <property type="term" value="F:metallocarboxypeptidase activity"/>
    <property type="evidence" value="ECO:0007669"/>
    <property type="project" value="InterPro"/>
</dbReference>
<keyword evidence="14" id="KW-1185">Reference proteome</keyword>
<keyword evidence="4" id="KW-0645">Protease</keyword>
<keyword evidence="9" id="KW-0482">Metalloprotease</keyword>
<dbReference type="GeneID" id="114240154"/>
<sequence>MRAWILLGLITFVFAKHEHYIGWKTFHVRPSNDVQLKTFGSLIQQLDLDVLGHATTQREGLVLVQPDQLEAFTSLMDGQGIAYRIHADDIKSKLDYDDMLIEEAHNATKARNGARLPYDNYQTWEAIEAYLDDVARRFPNRATLVNAGQSFEGRNLKYLKISSTNFEDKSKPVIVIDGGIHAREWISPPTVTWAIRKLVEDVTEPDLLDRFDWILFPVVNPDGYRFTFTNNRFWRKTRSTDQSALGSICPGVDGNRNYDFFWNTVGTSSNACADTFAGRRAFSEVEVRAVRDILHEHLPRIALYLTMHSFGSMILYPWGHDGSLSNNALGLHTVGIAMADAINSKALSHFPRYVVGNSVLVIGYAASGASEDYAHSIGVPFSYTYELPGLNSGMQGFVLEPRYIQQVCEETWLGIVAGARRAGDIFRK</sequence>
<evidence type="ECO:0000259" key="13">
    <source>
        <dbReference type="PROSITE" id="PS52035"/>
    </source>
</evidence>
<dbReference type="OrthoDB" id="3626597at2759"/>
<feature type="domain" description="Peptidase M14" evidence="13">
    <location>
        <begin position="120"/>
        <end position="422"/>
    </location>
</feature>
<evidence type="ECO:0000256" key="10">
    <source>
        <dbReference type="ARBA" id="ARBA00023157"/>
    </source>
</evidence>
<dbReference type="Pfam" id="PF00246">
    <property type="entry name" value="Peptidase_M14"/>
    <property type="match status" value="1"/>
</dbReference>
<organism evidence="14 15">
    <name type="scientific">Bombyx mandarina</name>
    <name type="common">Wild silk moth</name>
    <name type="synonym">Wild silkworm</name>
    <dbReference type="NCBI Taxonomy" id="7092"/>
    <lineage>
        <taxon>Eukaryota</taxon>
        <taxon>Metazoa</taxon>
        <taxon>Ecdysozoa</taxon>
        <taxon>Arthropoda</taxon>
        <taxon>Hexapoda</taxon>
        <taxon>Insecta</taxon>
        <taxon>Pterygota</taxon>
        <taxon>Neoptera</taxon>
        <taxon>Endopterygota</taxon>
        <taxon>Lepidoptera</taxon>
        <taxon>Glossata</taxon>
        <taxon>Ditrysia</taxon>
        <taxon>Bombycoidea</taxon>
        <taxon>Bombycidae</taxon>
        <taxon>Bombycinae</taxon>
        <taxon>Bombyx</taxon>
    </lineage>
</organism>
<dbReference type="CDD" id="cd06248">
    <property type="entry name" value="M14_CP_insect"/>
    <property type="match status" value="1"/>
</dbReference>
<evidence type="ECO:0000256" key="8">
    <source>
        <dbReference type="ARBA" id="ARBA00022833"/>
    </source>
</evidence>
<dbReference type="SUPFAM" id="SSF54897">
    <property type="entry name" value="Protease propeptides/inhibitors"/>
    <property type="match status" value="1"/>
</dbReference>
<dbReference type="SMART" id="SM00631">
    <property type="entry name" value="Zn_pept"/>
    <property type="match status" value="1"/>
</dbReference>
<dbReference type="PRINTS" id="PR00765">
    <property type="entry name" value="CRBOXYPTASEA"/>
</dbReference>
<keyword evidence="10" id="KW-1015">Disulfide bond</keyword>
<keyword evidence="6 12" id="KW-0732">Signal</keyword>
<keyword evidence="8" id="KW-0862">Zinc</keyword>
<protein>
    <submittedName>
        <fullName evidence="15">Carboxypeptidase B-like</fullName>
    </submittedName>
</protein>
<dbReference type="PANTHER" id="PTHR11705:SF140">
    <property type="entry name" value="FI02848P-RELATED"/>
    <property type="match status" value="1"/>
</dbReference>
<dbReference type="Gene3D" id="3.40.630.10">
    <property type="entry name" value="Zn peptidases"/>
    <property type="match status" value="1"/>
</dbReference>
<dbReference type="PANTHER" id="PTHR11705">
    <property type="entry name" value="PROTEASE FAMILY M14 CARBOXYPEPTIDASE A,B"/>
    <property type="match status" value="1"/>
</dbReference>
<dbReference type="Proteomes" id="UP000504629">
    <property type="component" value="Unplaced"/>
</dbReference>
<name>A0A6J2JAI2_BOMMA</name>
<dbReference type="GO" id="GO:0006508">
    <property type="term" value="P:proteolysis"/>
    <property type="evidence" value="ECO:0007669"/>
    <property type="project" value="UniProtKB-KW"/>
</dbReference>
<dbReference type="PROSITE" id="PS00132">
    <property type="entry name" value="CARBOXYPEPT_ZN_1"/>
    <property type="match status" value="1"/>
</dbReference>
<dbReference type="AlphaFoldDB" id="A0A6J2JAI2"/>
<comment type="similarity">
    <text evidence="2 11">Belongs to the peptidase M14 family.</text>
</comment>
<dbReference type="InterPro" id="IPR036990">
    <property type="entry name" value="M14A-like_propep"/>
</dbReference>
<feature type="signal peptide" evidence="12">
    <location>
        <begin position="1"/>
        <end position="15"/>
    </location>
</feature>
<dbReference type="InterPro" id="IPR003146">
    <property type="entry name" value="M14A_act_pep"/>
</dbReference>
<dbReference type="InterPro" id="IPR057246">
    <property type="entry name" value="CARBOXYPEPT_ZN_1"/>
</dbReference>
<evidence type="ECO:0000313" key="14">
    <source>
        <dbReference type="Proteomes" id="UP000504629"/>
    </source>
</evidence>
<evidence type="ECO:0000256" key="7">
    <source>
        <dbReference type="ARBA" id="ARBA00022801"/>
    </source>
</evidence>
<accession>A0A6J2JAI2</accession>
<dbReference type="PROSITE" id="PS52035">
    <property type="entry name" value="PEPTIDASE_M14"/>
    <property type="match status" value="1"/>
</dbReference>
<dbReference type="RefSeq" id="XP_028026406.1">
    <property type="nucleotide sequence ID" value="XM_028170605.1"/>
</dbReference>
<evidence type="ECO:0000256" key="3">
    <source>
        <dbReference type="ARBA" id="ARBA00022645"/>
    </source>
</evidence>
<evidence type="ECO:0000256" key="12">
    <source>
        <dbReference type="SAM" id="SignalP"/>
    </source>
</evidence>
<proteinExistence type="inferred from homology"/>
<gene>
    <name evidence="15" type="primary">LOC114240154</name>
</gene>
<evidence type="ECO:0000256" key="11">
    <source>
        <dbReference type="PROSITE-ProRule" id="PRU01379"/>
    </source>
</evidence>
<dbReference type="GO" id="GO:0005615">
    <property type="term" value="C:extracellular space"/>
    <property type="evidence" value="ECO:0007669"/>
    <property type="project" value="TreeGrafter"/>
</dbReference>
<dbReference type="Pfam" id="PF02244">
    <property type="entry name" value="Propep_M14"/>
    <property type="match status" value="1"/>
</dbReference>
<keyword evidence="3" id="KW-0121">Carboxypeptidase</keyword>
<evidence type="ECO:0000313" key="15">
    <source>
        <dbReference type="RefSeq" id="XP_028026406.1"/>
    </source>
</evidence>
<evidence type="ECO:0000256" key="1">
    <source>
        <dbReference type="ARBA" id="ARBA00001947"/>
    </source>
</evidence>
<dbReference type="FunFam" id="3.40.630.10:FF:000084">
    <property type="entry name" value="Carboxypeptidase B2"/>
    <property type="match status" value="1"/>
</dbReference>
<keyword evidence="5" id="KW-0479">Metal-binding</keyword>
<evidence type="ECO:0000256" key="6">
    <source>
        <dbReference type="ARBA" id="ARBA00022729"/>
    </source>
</evidence>
<feature type="active site" description="Proton donor/acceptor" evidence="11">
    <location>
        <position position="386"/>
    </location>
</feature>
<dbReference type="KEGG" id="bman:114240154"/>
<evidence type="ECO:0000256" key="9">
    <source>
        <dbReference type="ARBA" id="ARBA00023049"/>
    </source>
</evidence>
<evidence type="ECO:0000256" key="5">
    <source>
        <dbReference type="ARBA" id="ARBA00022723"/>
    </source>
</evidence>
<dbReference type="SMR" id="A0A6J2JAI2"/>
<feature type="chain" id="PRO_5026669732" evidence="12">
    <location>
        <begin position="16"/>
        <end position="428"/>
    </location>
</feature>
<comment type="cofactor">
    <cofactor evidence="1">
        <name>Zn(2+)</name>
        <dbReference type="ChEBI" id="CHEBI:29105"/>
    </cofactor>
</comment>
<keyword evidence="7" id="KW-0378">Hydrolase</keyword>